<accession>A0A2G2YH95</accession>
<dbReference type="Gramene" id="PHT69097">
    <property type="protein sequence ID" value="PHT69097"/>
    <property type="gene ID" value="T459_28584"/>
</dbReference>
<gene>
    <name evidence="8" type="ORF">T459_28584</name>
</gene>
<reference evidence="8 9" key="1">
    <citation type="journal article" date="2014" name="Nat. Genet.">
        <title>Genome sequence of the hot pepper provides insights into the evolution of pungency in Capsicum species.</title>
        <authorList>
            <person name="Kim S."/>
            <person name="Park M."/>
            <person name="Yeom S.I."/>
            <person name="Kim Y.M."/>
            <person name="Lee J.M."/>
            <person name="Lee H.A."/>
            <person name="Seo E."/>
            <person name="Choi J."/>
            <person name="Cheong K."/>
            <person name="Kim K.T."/>
            <person name="Jung K."/>
            <person name="Lee G.W."/>
            <person name="Oh S.K."/>
            <person name="Bae C."/>
            <person name="Kim S.B."/>
            <person name="Lee H.Y."/>
            <person name="Kim S.Y."/>
            <person name="Kim M.S."/>
            <person name="Kang B.C."/>
            <person name="Jo Y.D."/>
            <person name="Yang H.B."/>
            <person name="Jeong H.J."/>
            <person name="Kang W.H."/>
            <person name="Kwon J.K."/>
            <person name="Shin C."/>
            <person name="Lim J.Y."/>
            <person name="Park J.H."/>
            <person name="Huh J.H."/>
            <person name="Kim J.S."/>
            <person name="Kim B.D."/>
            <person name="Cohen O."/>
            <person name="Paran I."/>
            <person name="Suh M.C."/>
            <person name="Lee S.B."/>
            <person name="Kim Y.K."/>
            <person name="Shin Y."/>
            <person name="Noh S.J."/>
            <person name="Park J."/>
            <person name="Seo Y.S."/>
            <person name="Kwon S.Y."/>
            <person name="Kim H.A."/>
            <person name="Park J.M."/>
            <person name="Kim H.J."/>
            <person name="Choi S.B."/>
            <person name="Bosland P.W."/>
            <person name="Reeves G."/>
            <person name="Jo S.H."/>
            <person name="Lee B.W."/>
            <person name="Cho H.T."/>
            <person name="Choi H.S."/>
            <person name="Lee M.S."/>
            <person name="Yu Y."/>
            <person name="Do Choi Y."/>
            <person name="Park B.S."/>
            <person name="van Deynze A."/>
            <person name="Ashrafi H."/>
            <person name="Hill T."/>
            <person name="Kim W.T."/>
            <person name="Pai H.S."/>
            <person name="Ahn H.K."/>
            <person name="Yeam I."/>
            <person name="Giovannoni J.J."/>
            <person name="Rose J.K."/>
            <person name="Sorensen I."/>
            <person name="Lee S.J."/>
            <person name="Kim R.W."/>
            <person name="Choi I.Y."/>
            <person name="Choi B.S."/>
            <person name="Lim J.S."/>
            <person name="Lee Y.H."/>
            <person name="Choi D."/>
        </authorList>
    </citation>
    <scope>NUCLEOTIDE SEQUENCE [LARGE SCALE GENOMIC DNA]</scope>
    <source>
        <strain evidence="9">cv. CM334</strain>
    </source>
</reference>
<dbReference type="Pfam" id="PF19055">
    <property type="entry name" value="ABC2_membrane_7"/>
    <property type="match status" value="1"/>
</dbReference>
<organism evidence="8 9">
    <name type="scientific">Capsicum annuum</name>
    <name type="common">Capsicum pepper</name>
    <dbReference type="NCBI Taxonomy" id="4072"/>
    <lineage>
        <taxon>Eukaryota</taxon>
        <taxon>Viridiplantae</taxon>
        <taxon>Streptophyta</taxon>
        <taxon>Embryophyta</taxon>
        <taxon>Tracheophyta</taxon>
        <taxon>Spermatophyta</taxon>
        <taxon>Magnoliopsida</taxon>
        <taxon>eudicotyledons</taxon>
        <taxon>Gunneridae</taxon>
        <taxon>Pentapetalae</taxon>
        <taxon>asterids</taxon>
        <taxon>lamiids</taxon>
        <taxon>Solanales</taxon>
        <taxon>Solanaceae</taxon>
        <taxon>Solanoideae</taxon>
        <taxon>Capsiceae</taxon>
        <taxon>Capsicum</taxon>
    </lineage>
</organism>
<keyword evidence="3 6" id="KW-0812">Transmembrane</keyword>
<protein>
    <recommendedName>
        <fullName evidence="7">ABC transporter family G domain-containing protein</fullName>
    </recommendedName>
</protein>
<evidence type="ECO:0000256" key="6">
    <source>
        <dbReference type="SAM" id="Phobius"/>
    </source>
</evidence>
<dbReference type="InterPro" id="IPR050352">
    <property type="entry name" value="ABCG_transporters"/>
</dbReference>
<evidence type="ECO:0000256" key="2">
    <source>
        <dbReference type="ARBA" id="ARBA00022448"/>
    </source>
</evidence>
<keyword evidence="4 6" id="KW-1133">Transmembrane helix</keyword>
<evidence type="ECO:0000313" key="8">
    <source>
        <dbReference type="EMBL" id="PHT69097.1"/>
    </source>
</evidence>
<evidence type="ECO:0000256" key="5">
    <source>
        <dbReference type="ARBA" id="ARBA00023136"/>
    </source>
</evidence>
<dbReference type="Proteomes" id="UP000222542">
    <property type="component" value="Unassembled WGS sequence"/>
</dbReference>
<evidence type="ECO:0000256" key="4">
    <source>
        <dbReference type="ARBA" id="ARBA00022989"/>
    </source>
</evidence>
<feature type="domain" description="ABC transporter family G" evidence="7">
    <location>
        <begin position="42"/>
        <end position="166"/>
    </location>
</feature>
<feature type="transmembrane region" description="Helical" evidence="6">
    <location>
        <begin position="63"/>
        <end position="83"/>
    </location>
</feature>
<evidence type="ECO:0000259" key="7">
    <source>
        <dbReference type="Pfam" id="PF19055"/>
    </source>
</evidence>
<comment type="subcellular location">
    <subcellularLocation>
        <location evidence="1">Membrane</location>
        <topology evidence="1">Multi-pass membrane protein</topology>
    </subcellularLocation>
</comment>
<sequence length="274" mass="30823">MILHIVRVGNQRLREARIVGLCLGTLAEVSIETFIPALQFIHYTTGESASVMSSLAYFLAKDMIDHINTIVRPAVYLSMFYFFNNPRSSILDNYLILLCVVYCVTGIAYALAIYFEPGQAQLWSVLLPVVLTLVASKDGVFTAIVGDYIYSKWALEAFIIANAKRTTTTIAIPSVIPQVRLWRGYGDSRGYTNPYPYFVQSLRSIFVIDNFPEKIKLHCCCLASSLDIQGRMPVYSLNHDENVGKPQKVGSLVKIIVYNLDMILAEYVIHSKQM</sequence>
<dbReference type="EMBL" id="AYRZ02000011">
    <property type="protein sequence ID" value="PHT69097.1"/>
    <property type="molecule type" value="Genomic_DNA"/>
</dbReference>
<reference evidence="8 9" key="2">
    <citation type="journal article" date="2017" name="Genome Biol.">
        <title>New reference genome sequences of hot pepper reveal the massive evolution of plant disease-resistance genes by retroduplication.</title>
        <authorList>
            <person name="Kim S."/>
            <person name="Park J."/>
            <person name="Yeom S.I."/>
            <person name="Kim Y.M."/>
            <person name="Seo E."/>
            <person name="Kim K.T."/>
            <person name="Kim M.S."/>
            <person name="Lee J.M."/>
            <person name="Cheong K."/>
            <person name="Shin H.S."/>
            <person name="Kim S.B."/>
            <person name="Han K."/>
            <person name="Lee J."/>
            <person name="Park M."/>
            <person name="Lee H.A."/>
            <person name="Lee H.Y."/>
            <person name="Lee Y."/>
            <person name="Oh S."/>
            <person name="Lee J.H."/>
            <person name="Choi E."/>
            <person name="Choi E."/>
            <person name="Lee S.E."/>
            <person name="Jeon J."/>
            <person name="Kim H."/>
            <person name="Choi G."/>
            <person name="Song H."/>
            <person name="Lee J."/>
            <person name="Lee S.C."/>
            <person name="Kwon J.K."/>
            <person name="Lee H.Y."/>
            <person name="Koo N."/>
            <person name="Hong Y."/>
            <person name="Kim R.W."/>
            <person name="Kang W.H."/>
            <person name="Huh J.H."/>
            <person name="Kang B.C."/>
            <person name="Yang T.J."/>
            <person name="Lee Y.H."/>
            <person name="Bennetzen J.L."/>
            <person name="Choi D."/>
        </authorList>
    </citation>
    <scope>NUCLEOTIDE SEQUENCE [LARGE SCALE GENOMIC DNA]</scope>
    <source>
        <strain evidence="9">cv. CM334</strain>
    </source>
</reference>
<name>A0A2G2YH95_CAPAN</name>
<dbReference type="InterPro" id="IPR043926">
    <property type="entry name" value="ABCG_dom"/>
</dbReference>
<keyword evidence="9" id="KW-1185">Reference proteome</keyword>
<dbReference type="GO" id="GO:0140359">
    <property type="term" value="F:ABC-type transporter activity"/>
    <property type="evidence" value="ECO:0007669"/>
    <property type="project" value="InterPro"/>
</dbReference>
<dbReference type="AlphaFoldDB" id="A0A2G2YH95"/>
<evidence type="ECO:0000313" key="9">
    <source>
        <dbReference type="Proteomes" id="UP000222542"/>
    </source>
</evidence>
<comment type="caution">
    <text evidence="8">The sequence shown here is derived from an EMBL/GenBank/DDBJ whole genome shotgun (WGS) entry which is preliminary data.</text>
</comment>
<feature type="transmembrane region" description="Helical" evidence="6">
    <location>
        <begin position="95"/>
        <end position="115"/>
    </location>
</feature>
<feature type="transmembrane region" description="Helical" evidence="6">
    <location>
        <begin position="21"/>
        <end position="43"/>
    </location>
</feature>
<keyword evidence="2" id="KW-0813">Transport</keyword>
<evidence type="ECO:0000256" key="1">
    <source>
        <dbReference type="ARBA" id="ARBA00004141"/>
    </source>
</evidence>
<evidence type="ECO:0000256" key="3">
    <source>
        <dbReference type="ARBA" id="ARBA00022692"/>
    </source>
</evidence>
<proteinExistence type="predicted"/>
<feature type="transmembrane region" description="Helical" evidence="6">
    <location>
        <begin position="121"/>
        <end position="145"/>
    </location>
</feature>
<dbReference type="PANTHER" id="PTHR48041:SF91">
    <property type="entry name" value="ABC TRANSPORTER G FAMILY MEMBER 28"/>
    <property type="match status" value="1"/>
</dbReference>
<keyword evidence="5 6" id="KW-0472">Membrane</keyword>
<dbReference type="GO" id="GO:0016020">
    <property type="term" value="C:membrane"/>
    <property type="evidence" value="ECO:0007669"/>
    <property type="project" value="UniProtKB-SubCell"/>
</dbReference>
<dbReference type="PANTHER" id="PTHR48041">
    <property type="entry name" value="ABC TRANSPORTER G FAMILY MEMBER 28"/>
    <property type="match status" value="1"/>
</dbReference>